<accession>A0A0H5DQA4</accession>
<gene>
    <name evidence="3" type="primary">waaC</name>
    <name evidence="3" type="ORF">ELAC_1348</name>
</gene>
<protein>
    <submittedName>
        <fullName evidence="3">Putative lipopolysaccharide heptosyltransferase I</fullName>
        <ecNumber evidence="3">2.4.-.-</ecNumber>
    </submittedName>
</protein>
<dbReference type="Gene3D" id="3.40.50.2000">
    <property type="entry name" value="Glycogen Phosphorylase B"/>
    <property type="match status" value="2"/>
</dbReference>
<dbReference type="PANTHER" id="PTHR30160">
    <property type="entry name" value="TETRAACYLDISACCHARIDE 4'-KINASE-RELATED"/>
    <property type="match status" value="1"/>
</dbReference>
<proteinExistence type="predicted"/>
<name>A0A0H5DQA4_9BACT</name>
<keyword evidence="1 3" id="KW-0328">Glycosyltransferase</keyword>
<dbReference type="Proteomes" id="UP000220251">
    <property type="component" value="Unassembled WGS sequence"/>
</dbReference>
<dbReference type="EMBL" id="CWGJ01000015">
    <property type="protein sequence ID" value="CRX38687.1"/>
    <property type="molecule type" value="Genomic_DNA"/>
</dbReference>
<dbReference type="GO" id="GO:0008713">
    <property type="term" value="F:ADP-heptose-lipopolysaccharide heptosyltransferase activity"/>
    <property type="evidence" value="ECO:0007669"/>
    <property type="project" value="TreeGrafter"/>
</dbReference>
<dbReference type="EC" id="2.4.-.-" evidence="3"/>
<evidence type="ECO:0000313" key="4">
    <source>
        <dbReference type="Proteomes" id="UP000220251"/>
    </source>
</evidence>
<dbReference type="InterPro" id="IPR051199">
    <property type="entry name" value="LPS_LOS_Heptosyltrfase"/>
</dbReference>
<dbReference type="Pfam" id="PF01075">
    <property type="entry name" value="Glyco_transf_9"/>
    <property type="match status" value="1"/>
</dbReference>
<dbReference type="InterPro" id="IPR002201">
    <property type="entry name" value="Glyco_trans_9"/>
</dbReference>
<sequence>MEGRKRYLIVKTSSLGDIVQAFDAAYYLKARAPGASIHWVVEERFADVLRACPIIDRVIAFDSKKWRKNIFCRTNRAEVRAFLEQLTHESYDALFDLQGNIKSGLITFFCKTKYKVGFGKKSVPERVNTFFTNFHTDPPQGQNVREDMLSLIKSYFNDKRPFSLQGLSLKVSKAEVDRIEEMLKTLPADGPRLLVSPFSNWKNKEADSKELIAFLRKIQGQFAFNFLFLQGNEEERLRALEMSFQFPGASILVDRLSPEALQYLFRRVEAVISMDSFPLHLAGTTETPVFSLFGPSHGFKYAPRGANKTFIQGPCPYNEKFVKRCPKLRTCKTGDCIKKLKGDFLASKFSNWWQGIHS</sequence>
<reference evidence="4" key="1">
    <citation type="submission" date="2015-06" db="EMBL/GenBank/DDBJ databases">
        <authorList>
            <person name="Bertelli C."/>
        </authorList>
    </citation>
    <scope>NUCLEOTIDE SEQUENCE [LARGE SCALE GENOMIC DNA]</scope>
    <source>
        <strain evidence="4">CRIB-30</strain>
    </source>
</reference>
<dbReference type="AlphaFoldDB" id="A0A0H5DQA4"/>
<dbReference type="PANTHER" id="PTHR30160:SF19">
    <property type="entry name" value="LIPOPOLYSACCHARIDE HEPTOSYLTRANSFERASE 1"/>
    <property type="match status" value="1"/>
</dbReference>
<keyword evidence="2 3" id="KW-0808">Transferase</keyword>
<dbReference type="CDD" id="cd03789">
    <property type="entry name" value="GT9_LPS_heptosyltransferase"/>
    <property type="match status" value="1"/>
</dbReference>
<dbReference type="SUPFAM" id="SSF53756">
    <property type="entry name" value="UDP-Glycosyltransferase/glycogen phosphorylase"/>
    <property type="match status" value="1"/>
</dbReference>
<dbReference type="OrthoDB" id="9797795at2"/>
<organism evidence="3 4">
    <name type="scientific">Estrella lausannensis</name>
    <dbReference type="NCBI Taxonomy" id="483423"/>
    <lineage>
        <taxon>Bacteria</taxon>
        <taxon>Pseudomonadati</taxon>
        <taxon>Chlamydiota</taxon>
        <taxon>Chlamydiia</taxon>
        <taxon>Parachlamydiales</taxon>
        <taxon>Candidatus Criblamydiaceae</taxon>
        <taxon>Estrella</taxon>
    </lineage>
</organism>
<evidence type="ECO:0000256" key="2">
    <source>
        <dbReference type="ARBA" id="ARBA00022679"/>
    </source>
</evidence>
<dbReference type="GO" id="GO:0005829">
    <property type="term" value="C:cytosol"/>
    <property type="evidence" value="ECO:0007669"/>
    <property type="project" value="TreeGrafter"/>
</dbReference>
<evidence type="ECO:0000313" key="3">
    <source>
        <dbReference type="EMBL" id="CRX38687.1"/>
    </source>
</evidence>
<evidence type="ECO:0000256" key="1">
    <source>
        <dbReference type="ARBA" id="ARBA00022676"/>
    </source>
</evidence>
<dbReference type="RefSeq" id="WP_098038546.1">
    <property type="nucleotide sequence ID" value="NZ_CWGJ01000015.1"/>
</dbReference>
<dbReference type="GO" id="GO:0009244">
    <property type="term" value="P:lipopolysaccharide core region biosynthetic process"/>
    <property type="evidence" value="ECO:0007669"/>
    <property type="project" value="TreeGrafter"/>
</dbReference>
<keyword evidence="4" id="KW-1185">Reference proteome</keyword>